<organism evidence="7 8">
    <name type="scientific">[Clostridium] citroniae WAL-19142</name>
    <dbReference type="NCBI Taxonomy" id="742734"/>
    <lineage>
        <taxon>Bacteria</taxon>
        <taxon>Bacillati</taxon>
        <taxon>Bacillota</taxon>
        <taxon>Clostridia</taxon>
        <taxon>Lachnospirales</taxon>
        <taxon>Lachnospiraceae</taxon>
        <taxon>Enterocloster</taxon>
    </lineage>
</organism>
<proteinExistence type="predicted"/>
<sequence length="636" mass="70908">MIRLLFIVPYPELKDKVEYVVAHHPESQRLNADIRVMTVEDTLDVPADQYDAIIARGYSALKTSAKYTQIPTIGLSISGYDVVRAISECCETYHPKKIAVCGFSGQMYEVKDICRLFKTSAEVYAPINPEELPATLEKAKAAGCDALIGGYSANILARQYNIPSVIIRTGEDTVLQTLDETLHTVDQIRQERIISQMYKTIIYSSKDGLLYVDSGGVIKVRNRVVRQMNGDISLMNQPLKQVLPYLHKMFLSVVASGQGETGRILAIPGTKVTVSVSCTPVIANNEMSGVIFNLSDITMIQDLESQIRRKLSERGFQAKYTFDDIIYQSSIIHNTIENAKRYADSDSNVIIVGETGTGKELFAQSIHNSSQRKNGPFVAINCAALPENLLESELFGYVEGAFTGTSKGGKMGLFELAHGGTLFLDEIGEISLSIQSKLLRVLQERQVRRIGDNKVIDVNVRIISATNKSIGKLSEQGLFRRDLMYRLDVLRLFLPPLRMRENDVELLFLHLLNVHSRENRLPVPRLETGALATLHNYPFIGNIRELKNIVERTCVFKTGDCITKQNLQDALYPPDLDGGPLPAPAHSLPDSLSLDEPERLRSALKQSGGSRTQAARILGMDRSTLWRKMKKYGLQQ</sequence>
<dbReference type="InterPro" id="IPR058031">
    <property type="entry name" value="AAA_lid_NorR"/>
</dbReference>
<dbReference type="PROSITE" id="PS00676">
    <property type="entry name" value="SIGMA54_INTERACT_2"/>
    <property type="match status" value="1"/>
</dbReference>
<dbReference type="PROSITE" id="PS00675">
    <property type="entry name" value="SIGMA54_INTERACT_1"/>
    <property type="match status" value="1"/>
</dbReference>
<dbReference type="OrthoDB" id="9764280at2"/>
<dbReference type="InterPro" id="IPR002078">
    <property type="entry name" value="Sigma_54_int"/>
</dbReference>
<dbReference type="Gene3D" id="3.40.50.2300">
    <property type="match status" value="1"/>
</dbReference>
<dbReference type="Gene3D" id="3.30.450.20">
    <property type="entry name" value="PAS domain"/>
    <property type="match status" value="1"/>
</dbReference>
<evidence type="ECO:0000313" key="7">
    <source>
        <dbReference type="EMBL" id="KMW18777.1"/>
    </source>
</evidence>
<dbReference type="PROSITE" id="PS50045">
    <property type="entry name" value="SIGMA54_INTERACT_4"/>
    <property type="match status" value="1"/>
</dbReference>
<dbReference type="PRINTS" id="PR01590">
    <property type="entry name" value="HTHFIS"/>
</dbReference>
<dbReference type="Gene3D" id="1.10.8.60">
    <property type="match status" value="1"/>
</dbReference>
<dbReference type="InterPro" id="IPR025662">
    <property type="entry name" value="Sigma_54_int_dom_ATP-bd_1"/>
</dbReference>
<feature type="region of interest" description="Disordered" evidence="5">
    <location>
        <begin position="573"/>
        <end position="592"/>
    </location>
</feature>
<evidence type="ECO:0000313" key="8">
    <source>
        <dbReference type="Proteomes" id="UP000037392"/>
    </source>
</evidence>
<dbReference type="FunFam" id="3.40.50.300:FF:000006">
    <property type="entry name" value="DNA-binding transcriptional regulator NtrC"/>
    <property type="match status" value="1"/>
</dbReference>
<accession>A0A0J9C0M0</accession>
<dbReference type="EMBL" id="ADLK01000022">
    <property type="protein sequence ID" value="KMW18777.1"/>
    <property type="molecule type" value="Genomic_DNA"/>
</dbReference>
<dbReference type="InterPro" id="IPR025943">
    <property type="entry name" value="Sigma_54_int_dom_ATP-bd_2"/>
</dbReference>
<dbReference type="Proteomes" id="UP000037392">
    <property type="component" value="Unassembled WGS sequence"/>
</dbReference>
<dbReference type="Gene3D" id="3.40.50.300">
    <property type="entry name" value="P-loop containing nucleotide triphosphate hydrolases"/>
    <property type="match status" value="1"/>
</dbReference>
<dbReference type="GO" id="GO:0005524">
    <property type="term" value="F:ATP binding"/>
    <property type="evidence" value="ECO:0007669"/>
    <property type="project" value="UniProtKB-KW"/>
</dbReference>
<dbReference type="InterPro" id="IPR009057">
    <property type="entry name" value="Homeodomain-like_sf"/>
</dbReference>
<keyword evidence="4" id="KW-0804">Transcription</keyword>
<evidence type="ECO:0000256" key="1">
    <source>
        <dbReference type="ARBA" id="ARBA00022741"/>
    </source>
</evidence>
<dbReference type="PANTHER" id="PTHR32071:SF57">
    <property type="entry name" value="C4-DICARBOXYLATE TRANSPORT TRANSCRIPTIONAL REGULATORY PROTEIN DCTD"/>
    <property type="match status" value="1"/>
</dbReference>
<dbReference type="SMART" id="SM00382">
    <property type="entry name" value="AAA"/>
    <property type="match status" value="1"/>
</dbReference>
<dbReference type="GeneID" id="93163373"/>
<dbReference type="RefSeq" id="WP_048930084.1">
    <property type="nucleotide sequence ID" value="NZ_KQ235878.1"/>
</dbReference>
<reference evidence="7 8" key="1">
    <citation type="submission" date="2011-04" db="EMBL/GenBank/DDBJ databases">
        <title>The Genome Sequence of Clostridium citroniae WAL-19142.</title>
        <authorList>
            <consortium name="The Broad Institute Genome Sequencing Platform"/>
            <person name="Earl A."/>
            <person name="Ward D."/>
            <person name="Feldgarden M."/>
            <person name="Gevers D."/>
            <person name="Warren Y.A."/>
            <person name="Tyrrell K.L."/>
            <person name="Citron D.M."/>
            <person name="Goldstein E.J."/>
            <person name="Daigneault M."/>
            <person name="Allen-Vercoe E."/>
            <person name="Young S.K."/>
            <person name="Zeng Q."/>
            <person name="Gargeya S."/>
            <person name="Fitzgerald M."/>
            <person name="Haas B."/>
            <person name="Abouelleil A."/>
            <person name="Alvarado L."/>
            <person name="Arachchi H.M."/>
            <person name="Berlin A."/>
            <person name="Brown A."/>
            <person name="Chapman S.B."/>
            <person name="Chen Z."/>
            <person name="Dunbar C."/>
            <person name="Freedman E."/>
            <person name="Gearin G."/>
            <person name="Gellesch M."/>
            <person name="Goldberg J."/>
            <person name="Griggs A."/>
            <person name="Gujja S."/>
            <person name="Heilman E.R."/>
            <person name="Heiman D."/>
            <person name="Howarth C."/>
            <person name="Larson L."/>
            <person name="Lui A."/>
            <person name="MacDonald P.J."/>
            <person name="Mehta T."/>
            <person name="Montmayeur A."/>
            <person name="Murphy C."/>
            <person name="Neiman D."/>
            <person name="Pearson M."/>
            <person name="Priest M."/>
            <person name="Roberts A."/>
            <person name="Saif S."/>
            <person name="Shea T."/>
            <person name="Shenoy N."/>
            <person name="Sisk P."/>
            <person name="Stolte C."/>
            <person name="Sykes S."/>
            <person name="White J."/>
            <person name="Yandava C."/>
            <person name="Wortman J."/>
            <person name="Nusbaum C."/>
            <person name="Birren B."/>
        </authorList>
    </citation>
    <scope>NUCLEOTIDE SEQUENCE [LARGE SCALE GENOMIC DNA]</scope>
    <source>
        <strain evidence="7 8">WAL-19142</strain>
    </source>
</reference>
<dbReference type="AlphaFoldDB" id="A0A0J9C0M0"/>
<dbReference type="PATRIC" id="fig|742734.4.peg.3085"/>
<dbReference type="Gene3D" id="3.40.50.10660">
    <property type="entry name" value="PrpR receptor domain-like"/>
    <property type="match status" value="1"/>
</dbReference>
<dbReference type="SUPFAM" id="SSF159800">
    <property type="entry name" value="PrpR receptor domain-like"/>
    <property type="match status" value="1"/>
</dbReference>
<dbReference type="GO" id="GO:0006355">
    <property type="term" value="P:regulation of DNA-templated transcription"/>
    <property type="evidence" value="ECO:0007669"/>
    <property type="project" value="InterPro"/>
</dbReference>
<evidence type="ECO:0000259" key="6">
    <source>
        <dbReference type="PROSITE" id="PS50045"/>
    </source>
</evidence>
<dbReference type="CDD" id="cd00009">
    <property type="entry name" value="AAA"/>
    <property type="match status" value="1"/>
</dbReference>
<dbReference type="Gene3D" id="1.10.10.60">
    <property type="entry name" value="Homeodomain-like"/>
    <property type="match status" value="1"/>
</dbReference>
<dbReference type="Pfam" id="PF06506">
    <property type="entry name" value="PrpR_N"/>
    <property type="match status" value="1"/>
</dbReference>
<dbReference type="InterPro" id="IPR003593">
    <property type="entry name" value="AAA+_ATPase"/>
</dbReference>
<keyword evidence="3" id="KW-0805">Transcription regulation</keyword>
<dbReference type="PANTHER" id="PTHR32071">
    <property type="entry name" value="TRANSCRIPTIONAL REGULATORY PROTEIN"/>
    <property type="match status" value="1"/>
</dbReference>
<evidence type="ECO:0000256" key="4">
    <source>
        <dbReference type="ARBA" id="ARBA00023163"/>
    </source>
</evidence>
<feature type="domain" description="Sigma-54 factor interaction" evidence="6">
    <location>
        <begin position="325"/>
        <end position="555"/>
    </location>
</feature>
<gene>
    <name evidence="7" type="ORF">HMPREF9470_02881</name>
</gene>
<dbReference type="SUPFAM" id="SSF46689">
    <property type="entry name" value="Homeodomain-like"/>
    <property type="match status" value="1"/>
</dbReference>
<evidence type="ECO:0000256" key="2">
    <source>
        <dbReference type="ARBA" id="ARBA00022840"/>
    </source>
</evidence>
<dbReference type="GO" id="GO:0000156">
    <property type="term" value="F:phosphorelay response regulator activity"/>
    <property type="evidence" value="ECO:0007669"/>
    <property type="project" value="InterPro"/>
</dbReference>
<dbReference type="Pfam" id="PF00158">
    <property type="entry name" value="Sigma54_activat"/>
    <property type="match status" value="1"/>
</dbReference>
<dbReference type="SUPFAM" id="SSF52540">
    <property type="entry name" value="P-loop containing nucleoside triphosphate hydrolases"/>
    <property type="match status" value="1"/>
</dbReference>
<protein>
    <recommendedName>
        <fullName evidence="6">Sigma-54 factor interaction domain-containing protein</fullName>
    </recommendedName>
</protein>
<dbReference type="InterPro" id="IPR002197">
    <property type="entry name" value="HTH_Fis"/>
</dbReference>
<comment type="caution">
    <text evidence="7">The sequence shown here is derived from an EMBL/GenBank/DDBJ whole genome shotgun (WGS) entry which is preliminary data.</text>
</comment>
<evidence type="ECO:0000256" key="5">
    <source>
        <dbReference type="SAM" id="MobiDB-lite"/>
    </source>
</evidence>
<dbReference type="Pfam" id="PF25601">
    <property type="entry name" value="AAA_lid_14"/>
    <property type="match status" value="1"/>
</dbReference>
<dbReference type="InterPro" id="IPR010524">
    <property type="entry name" value="Sig_transdc_resp-reg_PrpR_N"/>
</dbReference>
<dbReference type="InterPro" id="IPR035965">
    <property type="entry name" value="PAS-like_dom_sf"/>
</dbReference>
<dbReference type="Pfam" id="PF02954">
    <property type="entry name" value="HTH_8"/>
    <property type="match status" value="1"/>
</dbReference>
<dbReference type="GO" id="GO:0043565">
    <property type="term" value="F:sequence-specific DNA binding"/>
    <property type="evidence" value="ECO:0007669"/>
    <property type="project" value="InterPro"/>
</dbReference>
<keyword evidence="1" id="KW-0547">Nucleotide-binding</keyword>
<keyword evidence="2" id="KW-0067">ATP-binding</keyword>
<name>A0A0J9C0M0_9FIRM</name>
<dbReference type="SUPFAM" id="SSF55785">
    <property type="entry name" value="PYP-like sensor domain (PAS domain)"/>
    <property type="match status" value="1"/>
</dbReference>
<dbReference type="InterPro" id="IPR027417">
    <property type="entry name" value="P-loop_NTPase"/>
</dbReference>
<evidence type="ECO:0000256" key="3">
    <source>
        <dbReference type="ARBA" id="ARBA00023015"/>
    </source>
</evidence>